<dbReference type="InterPro" id="IPR029045">
    <property type="entry name" value="ClpP/crotonase-like_dom_sf"/>
</dbReference>
<dbReference type="EMBL" id="JBDKWZ010000001">
    <property type="protein sequence ID" value="MEN7546378.1"/>
    <property type="molecule type" value="Genomic_DNA"/>
</dbReference>
<dbReference type="CDD" id="cd06558">
    <property type="entry name" value="crotonase-like"/>
    <property type="match status" value="1"/>
</dbReference>
<dbReference type="InterPro" id="IPR018376">
    <property type="entry name" value="Enoyl-CoA_hyd/isom_CS"/>
</dbReference>
<dbReference type="InterPro" id="IPR001753">
    <property type="entry name" value="Enoyl-CoA_hydra/iso"/>
</dbReference>
<dbReference type="InterPro" id="IPR014748">
    <property type="entry name" value="Enoyl-CoA_hydra_C"/>
</dbReference>
<proteinExistence type="inferred from homology"/>
<protein>
    <submittedName>
        <fullName evidence="3">Enoyl-CoA hydratase-related protein</fullName>
    </submittedName>
</protein>
<gene>
    <name evidence="3" type="ORF">AAG747_00570</name>
</gene>
<dbReference type="Gene3D" id="1.10.12.10">
    <property type="entry name" value="Lyase 2-enoyl-coa Hydratase, Chain A, domain 2"/>
    <property type="match status" value="1"/>
</dbReference>
<dbReference type="RefSeq" id="WP_346819166.1">
    <property type="nucleotide sequence ID" value="NZ_JBDKWZ010000001.1"/>
</dbReference>
<name>A0AAW9S4S3_9BACT</name>
<keyword evidence="4" id="KW-1185">Reference proteome</keyword>
<dbReference type="Proteomes" id="UP001403385">
    <property type="component" value="Unassembled WGS sequence"/>
</dbReference>
<dbReference type="AlphaFoldDB" id="A0AAW9S4S3"/>
<accession>A0AAW9S4S3</accession>
<dbReference type="GO" id="GO:0003824">
    <property type="term" value="F:catalytic activity"/>
    <property type="evidence" value="ECO:0007669"/>
    <property type="project" value="InterPro"/>
</dbReference>
<dbReference type="SUPFAM" id="SSF52096">
    <property type="entry name" value="ClpP/crotonase"/>
    <property type="match status" value="1"/>
</dbReference>
<dbReference type="PROSITE" id="PS00166">
    <property type="entry name" value="ENOYL_COA_HYDRATASE"/>
    <property type="match status" value="1"/>
</dbReference>
<comment type="similarity">
    <text evidence="1 2">Belongs to the enoyl-CoA hydratase/isomerase family.</text>
</comment>
<evidence type="ECO:0000256" key="2">
    <source>
        <dbReference type="RuleBase" id="RU003707"/>
    </source>
</evidence>
<dbReference type="PANTHER" id="PTHR42964">
    <property type="entry name" value="ENOYL-COA HYDRATASE"/>
    <property type="match status" value="1"/>
</dbReference>
<organism evidence="3 4">
    <name type="scientific">Rapidithrix thailandica</name>
    <dbReference type="NCBI Taxonomy" id="413964"/>
    <lineage>
        <taxon>Bacteria</taxon>
        <taxon>Pseudomonadati</taxon>
        <taxon>Bacteroidota</taxon>
        <taxon>Cytophagia</taxon>
        <taxon>Cytophagales</taxon>
        <taxon>Flammeovirgaceae</taxon>
        <taxon>Rapidithrix</taxon>
    </lineage>
</organism>
<dbReference type="PANTHER" id="PTHR42964:SF1">
    <property type="entry name" value="POLYKETIDE BIOSYNTHESIS ENOYL-COA HYDRATASE PKSH-RELATED"/>
    <property type="match status" value="1"/>
</dbReference>
<evidence type="ECO:0000313" key="3">
    <source>
        <dbReference type="EMBL" id="MEN7546378.1"/>
    </source>
</evidence>
<comment type="caution">
    <text evidence="3">The sequence shown here is derived from an EMBL/GenBank/DDBJ whole genome shotgun (WGS) entry which is preliminary data.</text>
</comment>
<reference evidence="3 4" key="1">
    <citation type="submission" date="2024-04" db="EMBL/GenBank/DDBJ databases">
        <title>Novel genus in family Flammeovirgaceae.</title>
        <authorList>
            <person name="Nguyen T.H."/>
            <person name="Vuong T.Q."/>
            <person name="Le H."/>
            <person name="Kim S.-G."/>
        </authorList>
    </citation>
    <scope>NUCLEOTIDE SEQUENCE [LARGE SCALE GENOMIC DNA]</scope>
    <source>
        <strain evidence="3 4">JCM 23209</strain>
    </source>
</reference>
<dbReference type="Gene3D" id="3.90.226.10">
    <property type="entry name" value="2-enoyl-CoA Hydratase, Chain A, domain 1"/>
    <property type="match status" value="1"/>
</dbReference>
<evidence type="ECO:0000256" key="1">
    <source>
        <dbReference type="ARBA" id="ARBA00005254"/>
    </source>
</evidence>
<dbReference type="Pfam" id="PF00378">
    <property type="entry name" value="ECH_1"/>
    <property type="match status" value="1"/>
</dbReference>
<sequence>MKFVTLNISQRIATITLNRPEKRNALNSELVQQLAQTFEEAASDTEAKLVILKAEGKAFCAGADLAYLQQLQQNSYQENLEDSQQLKQLFQQIYTFPKPVIAQVQGHAIAGGCGLATVCDFVFSVPEAKFGYTEVKIGFIPAIVMTFLLRKIGEGKTKQLLLTGNLIPAEKAQSLGLINYIVENKYLNEQVAAFARQMIEENSGQSLTTTKQMIHRLQEMGLEDGLNYAAEMNAKARELEDCQKGIAAFLNKEKPTW</sequence>
<evidence type="ECO:0000313" key="4">
    <source>
        <dbReference type="Proteomes" id="UP001403385"/>
    </source>
</evidence>
<dbReference type="InterPro" id="IPR051683">
    <property type="entry name" value="Enoyl-CoA_Hydratase/Isomerase"/>
</dbReference>